<protein>
    <submittedName>
        <fullName evidence="1">Uncharacterized protein</fullName>
    </submittedName>
</protein>
<dbReference type="EMBL" id="MAYW01000037">
    <property type="protein sequence ID" value="ODS33121.1"/>
    <property type="molecule type" value="Genomic_DNA"/>
</dbReference>
<name>A0A1E3XBV4_9BACT</name>
<evidence type="ECO:0000313" key="2">
    <source>
        <dbReference type="Proteomes" id="UP000094056"/>
    </source>
</evidence>
<reference evidence="1 2" key="1">
    <citation type="submission" date="2016-07" db="EMBL/GenBank/DDBJ databases">
        <title>Draft genome of Scalindua rubra, obtained from a brine-seawater interface in the Red Sea, sheds light on salt adaptation in anammox bacteria.</title>
        <authorList>
            <person name="Speth D.R."/>
            <person name="Lagkouvardos I."/>
            <person name="Wang Y."/>
            <person name="Qian P.-Y."/>
            <person name="Dutilh B.E."/>
            <person name="Jetten M.S."/>
        </authorList>
    </citation>
    <scope>NUCLEOTIDE SEQUENCE [LARGE SCALE GENOMIC DNA]</scope>
    <source>
        <strain evidence="1">BSI-1</strain>
    </source>
</reference>
<dbReference type="Proteomes" id="UP000094056">
    <property type="component" value="Unassembled WGS sequence"/>
</dbReference>
<proteinExistence type="predicted"/>
<dbReference type="AlphaFoldDB" id="A0A1E3XBV4"/>
<evidence type="ECO:0000313" key="1">
    <source>
        <dbReference type="EMBL" id="ODS33121.1"/>
    </source>
</evidence>
<comment type="caution">
    <text evidence="1">The sequence shown here is derived from an EMBL/GenBank/DDBJ whole genome shotgun (WGS) entry which is preliminary data.</text>
</comment>
<sequence>MYAIEFKTKINNGIIKIPKEYRNKLKAKEKVKVIVLSEEEKGTKINMIDKLLNSPLQVKNFKPLSREELHERN</sequence>
<organism evidence="1 2">
    <name type="scientific">Candidatus Scalindua rubra</name>
    <dbReference type="NCBI Taxonomy" id="1872076"/>
    <lineage>
        <taxon>Bacteria</taxon>
        <taxon>Pseudomonadati</taxon>
        <taxon>Planctomycetota</taxon>
        <taxon>Candidatus Brocadiia</taxon>
        <taxon>Candidatus Brocadiales</taxon>
        <taxon>Candidatus Scalinduaceae</taxon>
        <taxon>Candidatus Scalindua</taxon>
    </lineage>
</organism>
<accession>A0A1E3XBV4</accession>
<gene>
    <name evidence="1" type="ORF">SCARUB_01745</name>
</gene>